<dbReference type="EC" id="2.7.7.65" evidence="1"/>
<dbReference type="EMBL" id="FOLD01000002">
    <property type="protein sequence ID" value="SFB89718.1"/>
    <property type="molecule type" value="Genomic_DNA"/>
</dbReference>
<evidence type="ECO:0000256" key="1">
    <source>
        <dbReference type="ARBA" id="ARBA00012528"/>
    </source>
</evidence>
<dbReference type="InterPro" id="IPR029787">
    <property type="entry name" value="Nucleotide_cyclase"/>
</dbReference>
<organism evidence="5 6">
    <name type="scientific">Massilia yuzhufengensis</name>
    <dbReference type="NCBI Taxonomy" id="1164594"/>
    <lineage>
        <taxon>Bacteria</taxon>
        <taxon>Pseudomonadati</taxon>
        <taxon>Pseudomonadota</taxon>
        <taxon>Betaproteobacteria</taxon>
        <taxon>Burkholderiales</taxon>
        <taxon>Oxalobacteraceae</taxon>
        <taxon>Telluria group</taxon>
        <taxon>Massilia</taxon>
    </lineage>
</organism>
<dbReference type="InterPro" id="IPR043128">
    <property type="entry name" value="Rev_trsase/Diguanyl_cyclase"/>
</dbReference>
<feature type="transmembrane region" description="Helical" evidence="3">
    <location>
        <begin position="148"/>
        <end position="165"/>
    </location>
</feature>
<keyword evidence="3" id="KW-1133">Transmembrane helix</keyword>
<dbReference type="Pfam" id="PF00990">
    <property type="entry name" value="GGDEF"/>
    <property type="match status" value="1"/>
</dbReference>
<dbReference type="Gene3D" id="3.30.70.270">
    <property type="match status" value="1"/>
</dbReference>
<dbReference type="InterPro" id="IPR000160">
    <property type="entry name" value="GGDEF_dom"/>
</dbReference>
<dbReference type="FunFam" id="3.30.70.270:FF:000001">
    <property type="entry name" value="Diguanylate cyclase domain protein"/>
    <property type="match status" value="1"/>
</dbReference>
<keyword evidence="6" id="KW-1185">Reference proteome</keyword>
<feature type="transmembrane region" description="Helical" evidence="3">
    <location>
        <begin position="124"/>
        <end position="141"/>
    </location>
</feature>
<dbReference type="GO" id="GO:0005886">
    <property type="term" value="C:plasma membrane"/>
    <property type="evidence" value="ECO:0007669"/>
    <property type="project" value="TreeGrafter"/>
</dbReference>
<dbReference type="PROSITE" id="PS50887">
    <property type="entry name" value="GGDEF"/>
    <property type="match status" value="1"/>
</dbReference>
<feature type="transmembrane region" description="Helical" evidence="3">
    <location>
        <begin position="71"/>
        <end position="91"/>
    </location>
</feature>
<dbReference type="GO" id="GO:1902201">
    <property type="term" value="P:negative regulation of bacterial-type flagellum-dependent cell motility"/>
    <property type="evidence" value="ECO:0007669"/>
    <property type="project" value="TreeGrafter"/>
</dbReference>
<dbReference type="PANTHER" id="PTHR45138:SF9">
    <property type="entry name" value="DIGUANYLATE CYCLASE DGCM-RELATED"/>
    <property type="match status" value="1"/>
</dbReference>
<feature type="domain" description="GGDEF" evidence="4">
    <location>
        <begin position="241"/>
        <end position="374"/>
    </location>
</feature>
<protein>
    <recommendedName>
        <fullName evidence="1">diguanylate cyclase</fullName>
        <ecNumber evidence="1">2.7.7.65</ecNumber>
    </recommendedName>
</protein>
<dbReference type="PANTHER" id="PTHR45138">
    <property type="entry name" value="REGULATORY COMPONENTS OF SENSORY TRANSDUCTION SYSTEM"/>
    <property type="match status" value="1"/>
</dbReference>
<dbReference type="STRING" id="1164594.SAMN05216204_102217"/>
<gene>
    <name evidence="5" type="ORF">SAMN05216204_102217</name>
</gene>
<dbReference type="Proteomes" id="UP000198639">
    <property type="component" value="Unassembled WGS sequence"/>
</dbReference>
<evidence type="ECO:0000256" key="2">
    <source>
        <dbReference type="ARBA" id="ARBA00034247"/>
    </source>
</evidence>
<accession>A0A1I1EW46</accession>
<dbReference type="CDD" id="cd01949">
    <property type="entry name" value="GGDEF"/>
    <property type="match status" value="1"/>
</dbReference>
<dbReference type="Pfam" id="PF20968">
    <property type="entry name" value="MASE8"/>
    <property type="match status" value="1"/>
</dbReference>
<dbReference type="InterPro" id="IPR048431">
    <property type="entry name" value="MASE8"/>
</dbReference>
<dbReference type="NCBIfam" id="TIGR00254">
    <property type="entry name" value="GGDEF"/>
    <property type="match status" value="1"/>
</dbReference>
<keyword evidence="3" id="KW-0812">Transmembrane</keyword>
<dbReference type="InterPro" id="IPR050469">
    <property type="entry name" value="Diguanylate_Cyclase"/>
</dbReference>
<sequence>MFPPAEALRSAAGKDAAAHVGAGMPDASDDSAFGLALDAALVRMLPALGAVFGVCVILFSAWDYWISPVQAAGTALLRIALVLVGAIAYFSWNGRFPVAWRCALVYGTHTGAMITSAAMLPNGLVLALPAITGAMFPLALVEPRLHRLLLLVLAPTLLFLVLGAAVLPHDVFASCVLVYAVTLALVAAIAVVQGRMRRAAFRAEQALAWCAHHDSLSGALARGYLVELATHDIALARRYGRPLAICMLDIDFFKRVNDRFGHPAGDALIRAVTAACVAQLRSSDYFGRVGGEEFVCVMPETGERDALACAERMRVAVAAIRLDTPSGPVRCTASIGVAALAPAHADFSALLAAADGALYRAKSNGRDRVEAAPGLP</sequence>
<dbReference type="GO" id="GO:0052621">
    <property type="term" value="F:diguanylate cyclase activity"/>
    <property type="evidence" value="ECO:0007669"/>
    <property type="project" value="UniProtKB-EC"/>
</dbReference>
<dbReference type="SUPFAM" id="SSF55073">
    <property type="entry name" value="Nucleotide cyclase"/>
    <property type="match status" value="1"/>
</dbReference>
<reference evidence="6" key="1">
    <citation type="submission" date="2016-10" db="EMBL/GenBank/DDBJ databases">
        <authorList>
            <person name="Varghese N."/>
            <person name="Submissions S."/>
        </authorList>
    </citation>
    <scope>NUCLEOTIDE SEQUENCE [LARGE SCALE GENOMIC DNA]</scope>
    <source>
        <strain evidence="6">CGMCC 1.12041</strain>
    </source>
</reference>
<feature type="transmembrane region" description="Helical" evidence="3">
    <location>
        <begin position="171"/>
        <end position="192"/>
    </location>
</feature>
<evidence type="ECO:0000313" key="5">
    <source>
        <dbReference type="EMBL" id="SFB89718.1"/>
    </source>
</evidence>
<keyword evidence="3" id="KW-0472">Membrane</keyword>
<evidence type="ECO:0000259" key="4">
    <source>
        <dbReference type="PROSITE" id="PS50887"/>
    </source>
</evidence>
<feature type="transmembrane region" description="Helical" evidence="3">
    <location>
        <begin position="45"/>
        <end position="65"/>
    </location>
</feature>
<proteinExistence type="predicted"/>
<evidence type="ECO:0000313" key="6">
    <source>
        <dbReference type="Proteomes" id="UP000198639"/>
    </source>
</evidence>
<comment type="catalytic activity">
    <reaction evidence="2">
        <text>2 GTP = 3',3'-c-di-GMP + 2 diphosphate</text>
        <dbReference type="Rhea" id="RHEA:24898"/>
        <dbReference type="ChEBI" id="CHEBI:33019"/>
        <dbReference type="ChEBI" id="CHEBI:37565"/>
        <dbReference type="ChEBI" id="CHEBI:58805"/>
        <dbReference type="EC" id="2.7.7.65"/>
    </reaction>
</comment>
<dbReference type="GO" id="GO:0043709">
    <property type="term" value="P:cell adhesion involved in single-species biofilm formation"/>
    <property type="evidence" value="ECO:0007669"/>
    <property type="project" value="TreeGrafter"/>
</dbReference>
<dbReference type="AlphaFoldDB" id="A0A1I1EW46"/>
<dbReference type="SMART" id="SM00267">
    <property type="entry name" value="GGDEF"/>
    <property type="match status" value="1"/>
</dbReference>
<name>A0A1I1EW46_9BURK</name>
<evidence type="ECO:0000256" key="3">
    <source>
        <dbReference type="SAM" id="Phobius"/>
    </source>
</evidence>